<feature type="region of interest" description="Disordered" evidence="1">
    <location>
        <begin position="557"/>
        <end position="586"/>
    </location>
</feature>
<evidence type="ECO:0000313" key="3">
    <source>
        <dbReference type="Proteomes" id="UP000612055"/>
    </source>
</evidence>
<evidence type="ECO:0000256" key="1">
    <source>
        <dbReference type="SAM" id="MobiDB-lite"/>
    </source>
</evidence>
<reference evidence="2" key="1">
    <citation type="journal article" date="2020" name="bioRxiv">
        <title>Comparative genomics of Chlamydomonas.</title>
        <authorList>
            <person name="Craig R.J."/>
            <person name="Hasan A.R."/>
            <person name="Ness R.W."/>
            <person name="Keightley P.D."/>
        </authorList>
    </citation>
    <scope>NUCLEOTIDE SEQUENCE</scope>
    <source>
        <strain evidence="2">CCAP 11/70</strain>
    </source>
</reference>
<feature type="region of interest" description="Disordered" evidence="1">
    <location>
        <begin position="484"/>
        <end position="519"/>
    </location>
</feature>
<protein>
    <submittedName>
        <fullName evidence="2">Uncharacterized protein</fullName>
    </submittedName>
</protein>
<dbReference type="AlphaFoldDB" id="A0A836BQ22"/>
<name>A0A836BQ22_9CHLO</name>
<sequence>LVPAPTQRGAQRPRQERDLEECLLELYGMLKLLPGLSPSHAAALAELLSEEPAAAAALIKLHAAALRPSGGDGAGAVDVAWVPPTPLPPSPPALSVLRFVRAMLRAQPFHALGRQLAAAAAAFGAGRSSGGSSGGGMVSAEASLASKILCGSSATVHTVCTLLGLLCCREVAPGLTVEAAAERAACVEEFARGLAESGFLEHSTRLTLMLQARYPQELQKESKLFYIQTLWRAQERASGSAPLMWAPPSPGMTWTPCPLWLLPRVAAALACGLLSSLCTMFNCPSSRNPPALFAACDEARPDGPGFALFLAPLLAYGDTGSCQLALVTLGMMTARGTGTGLFAHMGGSEGDAEQRRSDTGPYRRASEGFFRAASEAMCRCRGLAGADAATAAWGSGGAAAAGPAPSAAAGQPAATGAGNSAAAAGSGAAAEAPPPHLLQFKQMYDFAQAWRQEVSAPGPPAGAGSALATVTAFAAAFRATSAAPIGSNSSSTASAEEVRRGESGRGVGLGLGARPGNAAAKGADATAEGAGSAAATAAGAASVQAGAGRSAASSAGAAASPSAEGSGSAAATASPSASPAAADPAAAAAPPERWGWFRALRWLAAGGLTTAAGMLGGKRGSGQG</sequence>
<proteinExistence type="predicted"/>
<dbReference type="EMBL" id="JAEHOE010000138">
    <property type="protein sequence ID" value="KAG2484946.1"/>
    <property type="molecule type" value="Genomic_DNA"/>
</dbReference>
<evidence type="ECO:0000313" key="2">
    <source>
        <dbReference type="EMBL" id="KAG2484946.1"/>
    </source>
</evidence>
<feature type="region of interest" description="Disordered" evidence="1">
    <location>
        <begin position="400"/>
        <end position="431"/>
    </location>
</feature>
<gene>
    <name evidence="2" type="ORF">HYH03_016245</name>
</gene>
<comment type="caution">
    <text evidence="2">The sequence shown here is derived from an EMBL/GenBank/DDBJ whole genome shotgun (WGS) entry which is preliminary data.</text>
</comment>
<dbReference type="Proteomes" id="UP000612055">
    <property type="component" value="Unassembled WGS sequence"/>
</dbReference>
<keyword evidence="3" id="KW-1185">Reference proteome</keyword>
<feature type="compositionally biased region" description="Gly residues" evidence="1">
    <location>
        <begin position="504"/>
        <end position="513"/>
    </location>
</feature>
<accession>A0A836BQ22</accession>
<organism evidence="2 3">
    <name type="scientific">Edaphochlamys debaryana</name>
    <dbReference type="NCBI Taxonomy" id="47281"/>
    <lineage>
        <taxon>Eukaryota</taxon>
        <taxon>Viridiplantae</taxon>
        <taxon>Chlorophyta</taxon>
        <taxon>core chlorophytes</taxon>
        <taxon>Chlorophyceae</taxon>
        <taxon>CS clade</taxon>
        <taxon>Chlamydomonadales</taxon>
        <taxon>Chlamydomonadales incertae sedis</taxon>
        <taxon>Edaphochlamys</taxon>
    </lineage>
</organism>
<feature type="non-terminal residue" evidence="2">
    <location>
        <position position="1"/>
    </location>
</feature>